<evidence type="ECO:0000256" key="1">
    <source>
        <dbReference type="ARBA" id="ARBA00005752"/>
    </source>
</evidence>
<reference evidence="6" key="1">
    <citation type="submission" date="2018-05" db="EMBL/GenBank/DDBJ databases">
        <authorList>
            <person name="Lanie J.A."/>
            <person name="Ng W.-L."/>
            <person name="Kazmierczak K.M."/>
            <person name="Andrzejewski T.M."/>
            <person name="Davidsen T.M."/>
            <person name="Wayne K.J."/>
            <person name="Tettelin H."/>
            <person name="Glass J.I."/>
            <person name="Rusch D."/>
            <person name="Podicherti R."/>
            <person name="Tsui H.-C.T."/>
            <person name="Winkler M.E."/>
        </authorList>
    </citation>
    <scope>NUCLEOTIDE SEQUENCE</scope>
</reference>
<dbReference type="InterPro" id="IPR033738">
    <property type="entry name" value="AsnB_N"/>
</dbReference>
<dbReference type="InterPro" id="IPR029055">
    <property type="entry name" value="Ntn_hydrolases_N"/>
</dbReference>
<keyword evidence="4" id="KW-0315">Glutamine amidotransferase</keyword>
<accession>A0A381W0I9</accession>
<name>A0A381W0I9_9ZZZZ</name>
<feature type="domain" description="Glutamine amidotransferase type-2" evidence="5">
    <location>
        <begin position="1"/>
        <end position="155"/>
    </location>
</feature>
<dbReference type="SUPFAM" id="SSF52402">
    <property type="entry name" value="Adenine nucleotide alpha hydrolases-like"/>
    <property type="match status" value="1"/>
</dbReference>
<dbReference type="PANTHER" id="PTHR43284:SF1">
    <property type="entry name" value="ASPARAGINE SYNTHETASE"/>
    <property type="match status" value="1"/>
</dbReference>
<dbReference type="Gene3D" id="3.40.50.620">
    <property type="entry name" value="HUPs"/>
    <property type="match status" value="1"/>
</dbReference>
<dbReference type="InterPro" id="IPR006426">
    <property type="entry name" value="Asn_synth_AEB"/>
</dbReference>
<protein>
    <recommendedName>
        <fullName evidence="5">Glutamine amidotransferase type-2 domain-containing protein</fullName>
    </recommendedName>
</protein>
<gene>
    <name evidence="6" type="ORF">METZ01_LOCUS98930</name>
</gene>
<dbReference type="Pfam" id="PF13537">
    <property type="entry name" value="GATase_7"/>
    <property type="match status" value="1"/>
</dbReference>
<evidence type="ECO:0000256" key="4">
    <source>
        <dbReference type="ARBA" id="ARBA00022962"/>
    </source>
</evidence>
<dbReference type="CDD" id="cd01991">
    <property type="entry name" value="Asn_synthase_B_C"/>
    <property type="match status" value="1"/>
</dbReference>
<organism evidence="6">
    <name type="scientific">marine metagenome</name>
    <dbReference type="NCBI Taxonomy" id="408172"/>
    <lineage>
        <taxon>unclassified sequences</taxon>
        <taxon>metagenomes</taxon>
        <taxon>ecological metagenomes</taxon>
    </lineage>
</organism>
<evidence type="ECO:0000256" key="3">
    <source>
        <dbReference type="ARBA" id="ARBA00022840"/>
    </source>
</evidence>
<comment type="similarity">
    <text evidence="1">Belongs to the asparagine synthetase family.</text>
</comment>
<dbReference type="InterPro" id="IPR017932">
    <property type="entry name" value="GATase_2_dom"/>
</dbReference>
<dbReference type="InterPro" id="IPR014729">
    <property type="entry name" value="Rossmann-like_a/b/a_fold"/>
</dbReference>
<dbReference type="NCBIfam" id="TIGR01536">
    <property type="entry name" value="asn_synth_AEB"/>
    <property type="match status" value="1"/>
</dbReference>
<evidence type="ECO:0000313" key="6">
    <source>
        <dbReference type="EMBL" id="SVA46076.1"/>
    </source>
</evidence>
<dbReference type="PANTHER" id="PTHR43284">
    <property type="entry name" value="ASPARAGINE SYNTHETASE (GLUTAMINE-HYDROLYZING)"/>
    <property type="match status" value="1"/>
</dbReference>
<keyword evidence="3" id="KW-0067">ATP-binding</keyword>
<dbReference type="GO" id="GO:0006529">
    <property type="term" value="P:asparagine biosynthetic process"/>
    <property type="evidence" value="ECO:0007669"/>
    <property type="project" value="InterPro"/>
</dbReference>
<dbReference type="CDD" id="cd00712">
    <property type="entry name" value="AsnB"/>
    <property type="match status" value="1"/>
</dbReference>
<dbReference type="EMBL" id="UINC01010351">
    <property type="protein sequence ID" value="SVA46076.1"/>
    <property type="molecule type" value="Genomic_DNA"/>
</dbReference>
<evidence type="ECO:0000259" key="5">
    <source>
        <dbReference type="PROSITE" id="PS51278"/>
    </source>
</evidence>
<dbReference type="Gene3D" id="3.60.20.10">
    <property type="entry name" value="Glutamine Phosphoribosylpyrophosphate, subunit 1, domain 1"/>
    <property type="match status" value="1"/>
</dbReference>
<sequence>MSADANQPFFQNEQQVITYNGEIFNFKELRRELATDFQFKTSSDTEVLYRLLGKWGRQGLRRLNGMFAFGYYDRTQKKILLVRDRFGIKPLYFLHDHKGLIFASEQKAIYPFIEEGIDERALAEHLSFKCVSGQRTLVRGVSELRPGHWLELDVATNRLSVEQWYEMPREREQATTDLVESTEYLLEDAVRLRLISDVPVGLQLSGGVDSSIIAYLVSNKVGKKLNSYSIGFPGDDQDESKYAEKVSAQLGLNHHPIEFTARDFMELWEQAIYHNDEPINHPHSLPIFKLSQVARQDVTVLLSGEGADETFLGYEHHRRYLNLASLKEACAFHQFLPLKVVQQMLGNSTLTFTDQLGGRQDCVKVSSAKSGNAKHVVEFSLHLNSLLNRIDKMSMAHAMEIRTPFLDYRIVERGLREKMANLVGENGDERKRPLMRLYEKFFGDGMSRRKKVGFRVPFDEWLRKDFRFREYVIQKILLSEGTHVFASGYVEGLVGRLHRAEFVPSTFREAWVVANFAIWNKVFSEVRQASPSLSGSLRHL</sequence>
<dbReference type="Pfam" id="PF00733">
    <property type="entry name" value="Asn_synthase"/>
    <property type="match status" value="1"/>
</dbReference>
<dbReference type="PROSITE" id="PS51278">
    <property type="entry name" value="GATASE_TYPE_2"/>
    <property type="match status" value="1"/>
</dbReference>
<dbReference type="GO" id="GO:0005524">
    <property type="term" value="F:ATP binding"/>
    <property type="evidence" value="ECO:0007669"/>
    <property type="project" value="UniProtKB-KW"/>
</dbReference>
<dbReference type="InterPro" id="IPR051786">
    <property type="entry name" value="ASN_synthetase/amidase"/>
</dbReference>
<dbReference type="GO" id="GO:0005829">
    <property type="term" value="C:cytosol"/>
    <property type="evidence" value="ECO:0007669"/>
    <property type="project" value="TreeGrafter"/>
</dbReference>
<keyword evidence="2" id="KW-0547">Nucleotide-binding</keyword>
<proteinExistence type="inferred from homology"/>
<dbReference type="InterPro" id="IPR001962">
    <property type="entry name" value="Asn_synthase"/>
</dbReference>
<evidence type="ECO:0000256" key="2">
    <source>
        <dbReference type="ARBA" id="ARBA00022741"/>
    </source>
</evidence>
<dbReference type="PIRSF" id="PIRSF001589">
    <property type="entry name" value="Asn_synthetase_glu-h"/>
    <property type="match status" value="1"/>
</dbReference>
<dbReference type="SUPFAM" id="SSF56235">
    <property type="entry name" value="N-terminal nucleophile aminohydrolases (Ntn hydrolases)"/>
    <property type="match status" value="1"/>
</dbReference>
<dbReference type="GO" id="GO:0004066">
    <property type="term" value="F:asparagine synthase (glutamine-hydrolyzing) activity"/>
    <property type="evidence" value="ECO:0007669"/>
    <property type="project" value="InterPro"/>
</dbReference>
<dbReference type="AlphaFoldDB" id="A0A381W0I9"/>